<evidence type="ECO:0000256" key="1">
    <source>
        <dbReference type="SAM" id="MobiDB-lite"/>
    </source>
</evidence>
<reference evidence="2 3" key="1">
    <citation type="submission" date="2024-07" db="EMBL/GenBank/DDBJ databases">
        <title>Chromosome-level genome assembly of the water stick insect Ranatra chinensis (Heteroptera: Nepidae).</title>
        <authorList>
            <person name="Liu X."/>
        </authorList>
    </citation>
    <scope>NUCLEOTIDE SEQUENCE [LARGE SCALE GENOMIC DNA]</scope>
    <source>
        <strain evidence="2">Cailab_2021Rc</strain>
        <tissue evidence="2">Muscle</tissue>
    </source>
</reference>
<evidence type="ECO:0000313" key="2">
    <source>
        <dbReference type="EMBL" id="KAL1130255.1"/>
    </source>
</evidence>
<feature type="region of interest" description="Disordered" evidence="1">
    <location>
        <begin position="1"/>
        <end position="72"/>
    </location>
</feature>
<dbReference type="InterPro" id="IPR021109">
    <property type="entry name" value="Peptidase_aspartic_dom_sf"/>
</dbReference>
<comment type="caution">
    <text evidence="2">The sequence shown here is derived from an EMBL/GenBank/DDBJ whole genome shotgun (WGS) entry which is preliminary data.</text>
</comment>
<sequence>MSKRESDASDSASTSASDRSSRGCSSGSEGPVARRKTYAAVTVHRKTKASASAQKACEDGGSQKRGATRHSRGKRVLPIIQCTGWDAKVLVDTGSTHTLVHNDAARASGWLGAVTPCNCEATTVAGITAMGGELVLDLKPISGLKRTVKAHVLDWGPQTYQVILGADALCSMGARVTTGSGGCRVKVGKQTLQFGRSVRRRGLCGGSSREIARRCESPKR</sequence>
<keyword evidence="3" id="KW-1185">Reference proteome</keyword>
<dbReference type="Gene3D" id="2.40.70.10">
    <property type="entry name" value="Acid Proteases"/>
    <property type="match status" value="1"/>
</dbReference>
<dbReference type="Proteomes" id="UP001558652">
    <property type="component" value="Unassembled WGS sequence"/>
</dbReference>
<organism evidence="2 3">
    <name type="scientific">Ranatra chinensis</name>
    <dbReference type="NCBI Taxonomy" id="642074"/>
    <lineage>
        <taxon>Eukaryota</taxon>
        <taxon>Metazoa</taxon>
        <taxon>Ecdysozoa</taxon>
        <taxon>Arthropoda</taxon>
        <taxon>Hexapoda</taxon>
        <taxon>Insecta</taxon>
        <taxon>Pterygota</taxon>
        <taxon>Neoptera</taxon>
        <taxon>Paraneoptera</taxon>
        <taxon>Hemiptera</taxon>
        <taxon>Heteroptera</taxon>
        <taxon>Panheteroptera</taxon>
        <taxon>Nepomorpha</taxon>
        <taxon>Nepidae</taxon>
        <taxon>Ranatrinae</taxon>
        <taxon>Ranatra</taxon>
    </lineage>
</organism>
<dbReference type="SUPFAM" id="SSF50630">
    <property type="entry name" value="Acid proteases"/>
    <property type="match status" value="1"/>
</dbReference>
<gene>
    <name evidence="2" type="ORF">AAG570_013193</name>
</gene>
<dbReference type="EMBL" id="JBFDAA010000008">
    <property type="protein sequence ID" value="KAL1130255.1"/>
    <property type="molecule type" value="Genomic_DNA"/>
</dbReference>
<feature type="compositionally biased region" description="Low complexity" evidence="1">
    <location>
        <begin position="9"/>
        <end position="30"/>
    </location>
</feature>
<name>A0ABD0YG84_9HEMI</name>
<proteinExistence type="predicted"/>
<dbReference type="InterPro" id="IPR001969">
    <property type="entry name" value="Aspartic_peptidase_AS"/>
</dbReference>
<evidence type="ECO:0000313" key="3">
    <source>
        <dbReference type="Proteomes" id="UP001558652"/>
    </source>
</evidence>
<feature type="compositionally biased region" description="Basic residues" evidence="1">
    <location>
        <begin position="33"/>
        <end position="48"/>
    </location>
</feature>
<protein>
    <recommendedName>
        <fullName evidence="4">Gag-pol polyprotein</fullName>
    </recommendedName>
</protein>
<dbReference type="PROSITE" id="PS00141">
    <property type="entry name" value="ASP_PROTEASE"/>
    <property type="match status" value="1"/>
</dbReference>
<evidence type="ECO:0008006" key="4">
    <source>
        <dbReference type="Google" id="ProtNLM"/>
    </source>
</evidence>
<accession>A0ABD0YG84</accession>
<dbReference type="AlphaFoldDB" id="A0ABD0YG84"/>